<evidence type="ECO:0000256" key="1">
    <source>
        <dbReference type="SAM" id="MobiDB-lite"/>
    </source>
</evidence>
<evidence type="ECO:0000313" key="4">
    <source>
        <dbReference type="Proteomes" id="UP000028045"/>
    </source>
</evidence>
<reference evidence="3 4" key="1">
    <citation type="journal article" date="2014" name="BMC Genomics">
        <title>Comparative genome sequencing reveals chemotype-specific gene clusters in the toxigenic black mold Stachybotrys.</title>
        <authorList>
            <person name="Semeiks J."/>
            <person name="Borek D."/>
            <person name="Otwinowski Z."/>
            <person name="Grishin N.V."/>
        </authorList>
    </citation>
    <scope>NUCLEOTIDE SEQUENCE [LARGE SCALE GENOMIC DNA]</scope>
    <source>
        <strain evidence="4">CBS 109288 / IBT 7711</strain>
    </source>
</reference>
<dbReference type="EMBL" id="KL648706">
    <property type="protein sequence ID" value="KEY65251.1"/>
    <property type="molecule type" value="Genomic_DNA"/>
</dbReference>
<name>A0A084AIX2_STACB</name>
<feature type="compositionally biased region" description="Basic and acidic residues" evidence="1">
    <location>
        <begin position="173"/>
        <end position="183"/>
    </location>
</feature>
<keyword evidence="2" id="KW-1133">Transmembrane helix</keyword>
<keyword evidence="2" id="KW-0812">Transmembrane</keyword>
<feature type="region of interest" description="Disordered" evidence="1">
    <location>
        <begin position="130"/>
        <end position="216"/>
    </location>
</feature>
<gene>
    <name evidence="3" type="ORF">S7711_01771</name>
</gene>
<keyword evidence="2" id="KW-0472">Membrane</keyword>
<protein>
    <submittedName>
        <fullName evidence="3">Uncharacterized protein</fullName>
    </submittedName>
</protein>
<dbReference type="OrthoDB" id="3260716at2759"/>
<proteinExistence type="predicted"/>
<feature type="non-terminal residue" evidence="3">
    <location>
        <position position="1"/>
    </location>
</feature>
<feature type="transmembrane region" description="Helical" evidence="2">
    <location>
        <begin position="20"/>
        <end position="38"/>
    </location>
</feature>
<dbReference type="HOGENOM" id="CLU_110797_0_0_1"/>
<feature type="compositionally biased region" description="Basic residues" evidence="1">
    <location>
        <begin position="151"/>
        <end position="160"/>
    </location>
</feature>
<evidence type="ECO:0000256" key="2">
    <source>
        <dbReference type="SAM" id="Phobius"/>
    </source>
</evidence>
<dbReference type="Proteomes" id="UP000028045">
    <property type="component" value="Unassembled WGS sequence"/>
</dbReference>
<evidence type="ECO:0000313" key="3">
    <source>
        <dbReference type="EMBL" id="KEY65251.1"/>
    </source>
</evidence>
<accession>A0A084AIX2</accession>
<keyword evidence="4" id="KW-1185">Reference proteome</keyword>
<organism evidence="3 4">
    <name type="scientific">Stachybotrys chartarum (strain CBS 109288 / IBT 7711)</name>
    <name type="common">Toxic black mold</name>
    <name type="synonym">Stilbospora chartarum</name>
    <dbReference type="NCBI Taxonomy" id="1280523"/>
    <lineage>
        <taxon>Eukaryota</taxon>
        <taxon>Fungi</taxon>
        <taxon>Dikarya</taxon>
        <taxon>Ascomycota</taxon>
        <taxon>Pezizomycotina</taxon>
        <taxon>Sordariomycetes</taxon>
        <taxon>Hypocreomycetidae</taxon>
        <taxon>Hypocreales</taxon>
        <taxon>Stachybotryaceae</taxon>
        <taxon>Stachybotrys</taxon>
    </lineage>
</organism>
<sequence length="216" mass="23000">PYINIGSPEPAQPYTIHQPFSYLNIIICATICIAIMSASRNADAMTPAQGEFHSRVPPSEPLTKKWHAPGIKVGNDAIPEFHAKTYPPGTAPAGNSFRPNSTGEVPGQALNPDVEEATEAPDTIIGATSRDVHRGYGHPGAGMTSQERHGRQGGKHRHGRSGLEGVGASGSDPIHEHGFDRDYPLGQRGYVGDPENMPGAEDRIPASAEEVASEFH</sequence>
<dbReference type="AlphaFoldDB" id="A0A084AIX2"/>